<reference evidence="2 3" key="1">
    <citation type="submission" date="2008-03" db="EMBL/GenBank/DDBJ databases">
        <title>Sequencing of the draft genome and assembly of Burkholderia ambifaria MEX-5.</title>
        <authorList>
            <consortium name="US DOE Joint Genome Institute (JGI-PGF)"/>
            <person name="Copeland A."/>
            <person name="Lucas S."/>
            <person name="Lapidus A."/>
            <person name="Glavina del Rio T."/>
            <person name="Dalin E."/>
            <person name="Tice H."/>
            <person name="Bruce D."/>
            <person name="Goodwin L."/>
            <person name="Pitluck S."/>
            <person name="Larimer F."/>
            <person name="Land M.L."/>
            <person name="Hauser L."/>
            <person name="Tiedje J."/>
            <person name="Richardson P."/>
        </authorList>
    </citation>
    <scope>NUCLEOTIDE SEQUENCE [LARGE SCALE GENOMIC DNA]</scope>
    <source>
        <strain evidence="2 3">MEX-5</strain>
    </source>
</reference>
<dbReference type="AlphaFoldDB" id="B1TGW2"/>
<gene>
    <name evidence="2" type="ORF">BamMEX5DRAFT_7028</name>
</gene>
<name>B1TGW2_9BURK</name>
<evidence type="ECO:0000313" key="3">
    <source>
        <dbReference type="Proteomes" id="UP000004814"/>
    </source>
</evidence>
<organism evidence="2 3">
    <name type="scientific">Burkholderia ambifaria MEX-5</name>
    <dbReference type="NCBI Taxonomy" id="396597"/>
    <lineage>
        <taxon>Bacteria</taxon>
        <taxon>Pseudomonadati</taxon>
        <taxon>Pseudomonadota</taxon>
        <taxon>Betaproteobacteria</taxon>
        <taxon>Burkholderiales</taxon>
        <taxon>Burkholderiaceae</taxon>
        <taxon>Burkholderia</taxon>
        <taxon>Burkholderia cepacia complex</taxon>
    </lineage>
</organism>
<comment type="caution">
    <text evidence="2">The sequence shown here is derived from an EMBL/GenBank/DDBJ whole genome shotgun (WGS) entry which is preliminary data.</text>
</comment>
<feature type="region of interest" description="Disordered" evidence="1">
    <location>
        <begin position="86"/>
        <end position="109"/>
    </location>
</feature>
<protein>
    <submittedName>
        <fullName evidence="2">Uncharacterized protein</fullName>
    </submittedName>
</protein>
<evidence type="ECO:0000256" key="1">
    <source>
        <dbReference type="SAM" id="MobiDB-lite"/>
    </source>
</evidence>
<accession>B1TGW2</accession>
<dbReference type="Proteomes" id="UP000004814">
    <property type="component" value="Unassembled WGS sequence"/>
</dbReference>
<proteinExistence type="predicted"/>
<dbReference type="EMBL" id="ABLK01000566">
    <property type="protein sequence ID" value="EDT37195.1"/>
    <property type="molecule type" value="Genomic_DNA"/>
</dbReference>
<feature type="compositionally biased region" description="Basic and acidic residues" evidence="1">
    <location>
        <begin position="86"/>
        <end position="103"/>
    </location>
</feature>
<evidence type="ECO:0000313" key="2">
    <source>
        <dbReference type="EMBL" id="EDT37195.1"/>
    </source>
</evidence>
<sequence>MTRRADLDLGAVRHPLAHVIAEALERRRQVRVGILRHVGTARRHEPHPRRQRLIGRALDVLAHRVDEERGLLDRVARLHLVALDAHREEPREVRQEQHADDQQRQPPEQ</sequence>